<dbReference type="InterPro" id="IPR006375">
    <property type="entry name" value="Man1P_GuaTrfase/Man6P_Isoase"/>
</dbReference>
<dbReference type="InterPro" id="IPR054566">
    <property type="entry name" value="ManC/GMP-like_b-helix"/>
</dbReference>
<dbReference type="InterPro" id="IPR011051">
    <property type="entry name" value="RmlC_Cupin_sf"/>
</dbReference>
<protein>
    <recommendedName>
        <fullName evidence="3">mannose-1-phosphate guanylyltransferase</fullName>
        <ecNumber evidence="3">2.7.7.13</ecNumber>
    </recommendedName>
    <alternativeName>
        <fullName evidence="9">GDP-mannose pyrophosphorylase</fullName>
    </alternativeName>
</protein>
<evidence type="ECO:0000256" key="11">
    <source>
        <dbReference type="RuleBase" id="RU004190"/>
    </source>
</evidence>
<evidence type="ECO:0000256" key="2">
    <source>
        <dbReference type="ARBA" id="ARBA00006115"/>
    </source>
</evidence>
<evidence type="ECO:0000256" key="8">
    <source>
        <dbReference type="ARBA" id="ARBA00023134"/>
    </source>
</evidence>
<keyword evidence="6" id="KW-0547">Nucleotide-binding</keyword>
<dbReference type="SUPFAM" id="SSF53448">
    <property type="entry name" value="Nucleotide-diphospho-sugar transferases"/>
    <property type="match status" value="1"/>
</dbReference>
<evidence type="ECO:0000256" key="6">
    <source>
        <dbReference type="ARBA" id="ARBA00022741"/>
    </source>
</evidence>
<evidence type="ECO:0000256" key="4">
    <source>
        <dbReference type="ARBA" id="ARBA00022679"/>
    </source>
</evidence>
<evidence type="ECO:0000259" key="14">
    <source>
        <dbReference type="Pfam" id="PF22640"/>
    </source>
</evidence>
<sequence length="482" mass="54332">MSFLPVIMAGGTGSRLWPLSREYHPKQFLSVEGKLSMLQNTIKRLASLSTEEPVVICNDRHRFLVAEQLREIDKLANNIILEPVGRNTAPAIALAAFCALQNADNADNADPLLLVLAADHVIQDEIAFTKAVRHAEEYAANGKLVTFGIVPTHAETGYGYIRRGELIGNDAYAVAEFVEKPDIDTAGDYFKSGKYYWNSGMFLFRASSYLNELKYLSPEIYKACEKAVGHINPDLDFIRIDKEEFMSCPSDSIDYAVMEHTQHAVVIPMSAGWSDVGSWSSLWDISNKDHQRNVLKGDIFAHACNDNYIYSEDMFISAIGVSNLVIVQTTDALLVANKDTVQDVKKIVDYLKRNDRSEYKQHQEVFRPWGKYNVIDSGKNYLVRCITVKPGEKFVAQMHHHRAEHWIVLSGTARVTKGEQIYMVSENESTFIPPNTIHALENPGMTPLKLIEIQSGTYLGEDDIIRLEQRSGFSKEWTNERS</sequence>
<evidence type="ECO:0000256" key="9">
    <source>
        <dbReference type="ARBA" id="ARBA00031190"/>
    </source>
</evidence>
<evidence type="ECO:0000256" key="7">
    <source>
        <dbReference type="ARBA" id="ARBA00022985"/>
    </source>
</evidence>
<evidence type="ECO:0000259" key="12">
    <source>
        <dbReference type="Pfam" id="PF00483"/>
    </source>
</evidence>
<dbReference type="PANTHER" id="PTHR46390:SF1">
    <property type="entry name" value="MANNOSE-1-PHOSPHATE GUANYLYLTRANSFERASE"/>
    <property type="match status" value="1"/>
</dbReference>
<dbReference type="CDD" id="cd02509">
    <property type="entry name" value="GDP-M1P_Guanylyltransferase"/>
    <property type="match status" value="1"/>
</dbReference>
<dbReference type="FunFam" id="2.60.120.10:FF:000032">
    <property type="entry name" value="Mannose-1-phosphate guanylyltransferase/mannose-6-phosphate isomerase"/>
    <property type="match status" value="1"/>
</dbReference>
<proteinExistence type="inferred from homology"/>
<dbReference type="GO" id="GO:0016853">
    <property type="term" value="F:isomerase activity"/>
    <property type="evidence" value="ECO:0007669"/>
    <property type="project" value="UniProtKB-KW"/>
</dbReference>
<keyword evidence="5 15" id="KW-0548">Nucleotidyltransferase</keyword>
<organism evidence="15">
    <name type="scientific">Salmonella enterica</name>
    <name type="common">Salmonella choleraesuis</name>
    <dbReference type="NCBI Taxonomy" id="28901"/>
    <lineage>
        <taxon>Bacteria</taxon>
        <taxon>Pseudomonadati</taxon>
        <taxon>Pseudomonadota</taxon>
        <taxon>Gammaproteobacteria</taxon>
        <taxon>Enterobacterales</taxon>
        <taxon>Enterobacteriaceae</taxon>
        <taxon>Salmonella</taxon>
    </lineage>
</organism>
<dbReference type="InterPro" id="IPR001538">
    <property type="entry name" value="Man6P_isomerase-2_C"/>
</dbReference>
<comment type="similarity">
    <text evidence="2 11">Belongs to the mannose-6-phosphate isomerase type 2 family.</text>
</comment>
<gene>
    <name evidence="15" type="ORF">DSA09_19395</name>
</gene>
<feature type="domain" description="MannoseP isomerase/GMP-like beta-helix" evidence="14">
    <location>
        <begin position="306"/>
        <end position="351"/>
    </location>
</feature>
<dbReference type="InterPro" id="IPR049577">
    <property type="entry name" value="GMPP_N"/>
</dbReference>
<dbReference type="CDD" id="cd02213">
    <property type="entry name" value="cupin_PMI_typeII_C"/>
    <property type="match status" value="1"/>
</dbReference>
<dbReference type="Gene3D" id="3.90.550.10">
    <property type="entry name" value="Spore Coat Polysaccharide Biosynthesis Protein SpsA, Chain A"/>
    <property type="match status" value="1"/>
</dbReference>
<dbReference type="Pfam" id="PF00483">
    <property type="entry name" value="NTP_transferase"/>
    <property type="match status" value="1"/>
</dbReference>
<reference evidence="15" key="1">
    <citation type="submission" date="2018-07" db="EMBL/GenBank/DDBJ databases">
        <authorList>
            <consortium name="PulseNet: The National Subtyping Network for Foodborne Disease Surveillance"/>
            <person name="Tarr C.L."/>
            <person name="Trees E."/>
            <person name="Katz L.S."/>
            <person name="Carleton-Romer H.A."/>
            <person name="Stroika S."/>
            <person name="Kucerova Z."/>
            <person name="Roache K.F."/>
            <person name="Sabol A.L."/>
            <person name="Besser J."/>
            <person name="Gerner-Smidt P."/>
        </authorList>
    </citation>
    <scope>NUCLEOTIDE SEQUENCE</scope>
    <source>
        <strain evidence="15">PNUSAS044948</strain>
    </source>
</reference>
<dbReference type="UniPathway" id="UPA00126">
    <property type="reaction ID" value="UER00930"/>
</dbReference>
<dbReference type="GO" id="GO:0009103">
    <property type="term" value="P:lipopolysaccharide biosynthetic process"/>
    <property type="evidence" value="ECO:0007669"/>
    <property type="project" value="UniProtKB-KW"/>
</dbReference>
<dbReference type="InterPro" id="IPR029044">
    <property type="entry name" value="Nucleotide-diphossugar_trans"/>
</dbReference>
<keyword evidence="8" id="KW-0342">GTP-binding</keyword>
<evidence type="ECO:0000256" key="5">
    <source>
        <dbReference type="ARBA" id="ARBA00022695"/>
    </source>
</evidence>
<dbReference type="FunFam" id="3.90.550.10:FF:000046">
    <property type="entry name" value="Mannose-1-phosphate guanylyltransferase (GDP)"/>
    <property type="match status" value="1"/>
</dbReference>
<dbReference type="Pfam" id="PF01050">
    <property type="entry name" value="MannoseP_isomer"/>
    <property type="match status" value="1"/>
</dbReference>
<dbReference type="NCBIfam" id="TIGR01479">
    <property type="entry name" value="GMP_PMI"/>
    <property type="match status" value="1"/>
</dbReference>
<dbReference type="SUPFAM" id="SSF51182">
    <property type="entry name" value="RmlC-like cupins"/>
    <property type="match status" value="1"/>
</dbReference>
<feature type="domain" description="Nucleotidyl transferase" evidence="12">
    <location>
        <begin position="5"/>
        <end position="291"/>
    </location>
</feature>
<evidence type="ECO:0000313" key="15">
    <source>
        <dbReference type="EMBL" id="EBN4402210.1"/>
    </source>
</evidence>
<dbReference type="GO" id="GO:0004475">
    <property type="term" value="F:mannose-1-phosphate guanylyltransferase (GTP) activity"/>
    <property type="evidence" value="ECO:0007669"/>
    <property type="project" value="UniProtKB-EC"/>
</dbReference>
<name>A0A5V3WKF4_SALER</name>
<dbReference type="InterPro" id="IPR014710">
    <property type="entry name" value="RmlC-like_jellyroll"/>
</dbReference>
<dbReference type="GO" id="GO:0009298">
    <property type="term" value="P:GDP-mannose biosynthetic process"/>
    <property type="evidence" value="ECO:0007669"/>
    <property type="project" value="UniProtKB-UniPathway"/>
</dbReference>
<dbReference type="EC" id="2.7.7.13" evidence="3"/>
<dbReference type="EMBL" id="AAGFSO010000014">
    <property type="protein sequence ID" value="EBN4402210.1"/>
    <property type="molecule type" value="Genomic_DNA"/>
</dbReference>
<dbReference type="PANTHER" id="PTHR46390">
    <property type="entry name" value="MANNOSE-1-PHOSPHATE GUANYLYLTRANSFERASE"/>
    <property type="match status" value="1"/>
</dbReference>
<dbReference type="GO" id="GO:0005525">
    <property type="term" value="F:GTP binding"/>
    <property type="evidence" value="ECO:0007669"/>
    <property type="project" value="UniProtKB-KW"/>
</dbReference>
<dbReference type="InterPro" id="IPR051161">
    <property type="entry name" value="Mannose-6P_isomerase_type2"/>
</dbReference>
<comment type="caution">
    <text evidence="15">The sequence shown here is derived from an EMBL/GenBank/DDBJ whole genome shotgun (WGS) entry which is preliminary data.</text>
</comment>
<accession>A0A5V3WKF4</accession>
<evidence type="ECO:0000256" key="1">
    <source>
        <dbReference type="ARBA" id="ARBA00004823"/>
    </source>
</evidence>
<keyword evidence="7" id="KW-0448">Lipopolysaccharide biosynthesis</keyword>
<dbReference type="AlphaFoldDB" id="A0A5V3WKF4"/>
<dbReference type="InterPro" id="IPR005835">
    <property type="entry name" value="NTP_transferase_dom"/>
</dbReference>
<feature type="domain" description="Mannose-6-phosphate isomerase type II C-terminal" evidence="13">
    <location>
        <begin position="354"/>
        <end position="469"/>
    </location>
</feature>
<evidence type="ECO:0000256" key="10">
    <source>
        <dbReference type="ARBA" id="ARBA00047343"/>
    </source>
</evidence>
<evidence type="ECO:0000259" key="13">
    <source>
        <dbReference type="Pfam" id="PF01050"/>
    </source>
</evidence>
<comment type="catalytic activity">
    <reaction evidence="10">
        <text>alpha-D-mannose 1-phosphate + GTP + H(+) = GDP-alpha-D-mannose + diphosphate</text>
        <dbReference type="Rhea" id="RHEA:15229"/>
        <dbReference type="ChEBI" id="CHEBI:15378"/>
        <dbReference type="ChEBI" id="CHEBI:33019"/>
        <dbReference type="ChEBI" id="CHEBI:37565"/>
        <dbReference type="ChEBI" id="CHEBI:57527"/>
        <dbReference type="ChEBI" id="CHEBI:58409"/>
        <dbReference type="EC" id="2.7.7.13"/>
    </reaction>
</comment>
<evidence type="ECO:0000256" key="3">
    <source>
        <dbReference type="ARBA" id="ARBA00012387"/>
    </source>
</evidence>
<comment type="pathway">
    <text evidence="1">Nucleotide-sugar biosynthesis; GDP-alpha-D-mannose biosynthesis; GDP-alpha-D-mannose from alpha-D-mannose 1-phosphate (GTP route): step 1/1.</text>
</comment>
<keyword evidence="4 15" id="KW-0808">Transferase</keyword>
<keyword evidence="15" id="KW-0413">Isomerase</keyword>
<dbReference type="Pfam" id="PF22640">
    <property type="entry name" value="ManC_GMP_beta-helix"/>
    <property type="match status" value="1"/>
</dbReference>
<dbReference type="Gene3D" id="2.60.120.10">
    <property type="entry name" value="Jelly Rolls"/>
    <property type="match status" value="1"/>
</dbReference>